<name>A0AAV4UKD3_9ARAC</name>
<evidence type="ECO:0000313" key="2">
    <source>
        <dbReference type="EMBL" id="GIY58307.1"/>
    </source>
</evidence>
<feature type="region of interest" description="Disordered" evidence="1">
    <location>
        <begin position="144"/>
        <end position="176"/>
    </location>
</feature>
<reference evidence="2 3" key="1">
    <citation type="submission" date="2021-06" db="EMBL/GenBank/DDBJ databases">
        <title>Caerostris darwini draft genome.</title>
        <authorList>
            <person name="Kono N."/>
            <person name="Arakawa K."/>
        </authorList>
    </citation>
    <scope>NUCLEOTIDE SEQUENCE [LARGE SCALE GENOMIC DNA]</scope>
</reference>
<sequence length="191" mass="21987">MAIRRWDMSYSTINSSVLAERGDSDHHTGEPSISERRRVEKKLSGTRFPQSANDKGNVWGNVWYCKEPRQHSFVFQVNPNIPIMSVTHEATPISEGDHARTFWSAVRRCQKIFIAKPQQRRLHKTDPPSCERCFMDNDKETERVSVFSNTKNPSSERAYGGRDDPRPGEAASLFRDTRAVRDLKNLSKKYS</sequence>
<proteinExistence type="predicted"/>
<feature type="compositionally biased region" description="Polar residues" evidence="1">
    <location>
        <begin position="146"/>
        <end position="155"/>
    </location>
</feature>
<feature type="compositionally biased region" description="Basic and acidic residues" evidence="1">
    <location>
        <begin position="20"/>
        <end position="43"/>
    </location>
</feature>
<evidence type="ECO:0000256" key="1">
    <source>
        <dbReference type="SAM" id="MobiDB-lite"/>
    </source>
</evidence>
<evidence type="ECO:0000313" key="3">
    <source>
        <dbReference type="Proteomes" id="UP001054837"/>
    </source>
</evidence>
<dbReference type="EMBL" id="BPLQ01011490">
    <property type="protein sequence ID" value="GIY58307.1"/>
    <property type="molecule type" value="Genomic_DNA"/>
</dbReference>
<gene>
    <name evidence="2" type="ORF">CDAR_294731</name>
</gene>
<accession>A0AAV4UKD3</accession>
<protein>
    <submittedName>
        <fullName evidence="2">Uncharacterized protein</fullName>
    </submittedName>
</protein>
<dbReference type="AlphaFoldDB" id="A0AAV4UKD3"/>
<dbReference type="Proteomes" id="UP001054837">
    <property type="component" value="Unassembled WGS sequence"/>
</dbReference>
<feature type="region of interest" description="Disordered" evidence="1">
    <location>
        <begin position="19"/>
        <end position="51"/>
    </location>
</feature>
<keyword evidence="3" id="KW-1185">Reference proteome</keyword>
<comment type="caution">
    <text evidence="2">The sequence shown here is derived from an EMBL/GenBank/DDBJ whole genome shotgun (WGS) entry which is preliminary data.</text>
</comment>
<organism evidence="2 3">
    <name type="scientific">Caerostris darwini</name>
    <dbReference type="NCBI Taxonomy" id="1538125"/>
    <lineage>
        <taxon>Eukaryota</taxon>
        <taxon>Metazoa</taxon>
        <taxon>Ecdysozoa</taxon>
        <taxon>Arthropoda</taxon>
        <taxon>Chelicerata</taxon>
        <taxon>Arachnida</taxon>
        <taxon>Araneae</taxon>
        <taxon>Araneomorphae</taxon>
        <taxon>Entelegynae</taxon>
        <taxon>Araneoidea</taxon>
        <taxon>Araneidae</taxon>
        <taxon>Caerostris</taxon>
    </lineage>
</organism>